<accession>A0A0Q3MW13</accession>
<dbReference type="AlphaFoldDB" id="A0A0Q3MW13"/>
<feature type="compositionally biased region" description="Basic and acidic residues" evidence="1">
    <location>
        <begin position="32"/>
        <end position="45"/>
    </location>
</feature>
<gene>
    <name evidence="2" type="ORF">BRADI_2g42255v3</name>
</gene>
<evidence type="ECO:0000313" key="4">
    <source>
        <dbReference type="Proteomes" id="UP000008810"/>
    </source>
</evidence>
<proteinExistence type="predicted"/>
<feature type="region of interest" description="Disordered" evidence="1">
    <location>
        <begin position="1"/>
        <end position="122"/>
    </location>
</feature>
<dbReference type="InParanoid" id="A0A0Q3MW13"/>
<feature type="compositionally biased region" description="Basic and acidic residues" evidence="1">
    <location>
        <begin position="76"/>
        <end position="87"/>
    </location>
</feature>
<dbReference type="Proteomes" id="UP000008810">
    <property type="component" value="Chromosome 2"/>
</dbReference>
<reference evidence="2 3" key="1">
    <citation type="journal article" date="2010" name="Nature">
        <title>Genome sequencing and analysis of the model grass Brachypodium distachyon.</title>
        <authorList>
            <consortium name="International Brachypodium Initiative"/>
        </authorList>
    </citation>
    <scope>NUCLEOTIDE SEQUENCE [LARGE SCALE GENOMIC DNA]</scope>
    <source>
        <strain evidence="2 3">Bd21</strain>
    </source>
</reference>
<name>A0A0Q3MW13_BRADI</name>
<evidence type="ECO:0000256" key="1">
    <source>
        <dbReference type="SAM" id="MobiDB-lite"/>
    </source>
</evidence>
<feature type="compositionally biased region" description="Polar residues" evidence="1">
    <location>
        <begin position="19"/>
        <end position="29"/>
    </location>
</feature>
<evidence type="ECO:0000313" key="3">
    <source>
        <dbReference type="EnsemblPlants" id="KQK08510"/>
    </source>
</evidence>
<dbReference type="Gramene" id="KQK08510">
    <property type="protein sequence ID" value="KQK08510"/>
    <property type="gene ID" value="BRADI_2g42255v3"/>
</dbReference>
<feature type="compositionally biased region" description="Acidic residues" evidence="1">
    <location>
        <begin position="88"/>
        <end position="100"/>
    </location>
</feature>
<feature type="compositionally biased region" description="Basic and acidic residues" evidence="1">
    <location>
        <begin position="101"/>
        <end position="114"/>
    </location>
</feature>
<dbReference type="EnsemblPlants" id="KQK08510">
    <property type="protein sequence ID" value="KQK08510"/>
    <property type="gene ID" value="BRADI_2g42255v3"/>
</dbReference>
<keyword evidence="4" id="KW-1185">Reference proteome</keyword>
<protein>
    <submittedName>
        <fullName evidence="2 3">Uncharacterized protein</fullName>
    </submittedName>
</protein>
<reference evidence="2" key="2">
    <citation type="submission" date="2017-06" db="EMBL/GenBank/DDBJ databases">
        <title>WGS assembly of Brachypodium distachyon.</title>
        <authorList>
            <consortium name="The International Brachypodium Initiative"/>
            <person name="Lucas S."/>
            <person name="Harmon-Smith M."/>
            <person name="Lail K."/>
            <person name="Tice H."/>
            <person name="Grimwood J."/>
            <person name="Bruce D."/>
            <person name="Barry K."/>
            <person name="Shu S."/>
            <person name="Lindquist E."/>
            <person name="Wang M."/>
            <person name="Pitluck S."/>
            <person name="Vogel J.P."/>
            <person name="Garvin D.F."/>
            <person name="Mockler T.C."/>
            <person name="Schmutz J."/>
            <person name="Rokhsar D."/>
            <person name="Bevan M.W."/>
        </authorList>
    </citation>
    <scope>NUCLEOTIDE SEQUENCE</scope>
    <source>
        <strain evidence="2">Bd21</strain>
    </source>
</reference>
<evidence type="ECO:0000313" key="2">
    <source>
        <dbReference type="EMBL" id="KQK08510.1"/>
    </source>
</evidence>
<sequence>MKNTSRCGGRGGSDASRLRGSQTARSSGSGHEAADGEGLRRAGGERRRRGTAGGSGSGRSGSTDLKHLGGAFGWLRAEDPGRGRGGDAEDGEAVVAEEEGRESGKERGREENGSDARSAVLT</sequence>
<organism evidence="2">
    <name type="scientific">Brachypodium distachyon</name>
    <name type="common">Purple false brome</name>
    <name type="synonym">Trachynia distachya</name>
    <dbReference type="NCBI Taxonomy" id="15368"/>
    <lineage>
        <taxon>Eukaryota</taxon>
        <taxon>Viridiplantae</taxon>
        <taxon>Streptophyta</taxon>
        <taxon>Embryophyta</taxon>
        <taxon>Tracheophyta</taxon>
        <taxon>Spermatophyta</taxon>
        <taxon>Magnoliopsida</taxon>
        <taxon>Liliopsida</taxon>
        <taxon>Poales</taxon>
        <taxon>Poaceae</taxon>
        <taxon>BOP clade</taxon>
        <taxon>Pooideae</taxon>
        <taxon>Stipodae</taxon>
        <taxon>Brachypodieae</taxon>
        <taxon>Brachypodium</taxon>
    </lineage>
</organism>
<reference evidence="3" key="3">
    <citation type="submission" date="2018-08" db="UniProtKB">
        <authorList>
            <consortium name="EnsemblPlants"/>
        </authorList>
    </citation>
    <scope>IDENTIFICATION</scope>
    <source>
        <strain evidence="3">cv. Bd21</strain>
    </source>
</reference>
<dbReference type="EMBL" id="CM000881">
    <property type="protein sequence ID" value="KQK08510.1"/>
    <property type="molecule type" value="Genomic_DNA"/>
</dbReference>